<keyword evidence="3" id="KW-1185">Reference proteome</keyword>
<dbReference type="EMBL" id="DF143253">
    <property type="protein sequence ID" value="GAA52191.1"/>
    <property type="molecule type" value="Genomic_DNA"/>
</dbReference>
<accession>G7YGV8</accession>
<proteinExistence type="predicted"/>
<organism evidence="2 3">
    <name type="scientific">Clonorchis sinensis</name>
    <name type="common">Chinese liver fluke</name>
    <dbReference type="NCBI Taxonomy" id="79923"/>
    <lineage>
        <taxon>Eukaryota</taxon>
        <taxon>Metazoa</taxon>
        <taxon>Spiralia</taxon>
        <taxon>Lophotrochozoa</taxon>
        <taxon>Platyhelminthes</taxon>
        <taxon>Trematoda</taxon>
        <taxon>Digenea</taxon>
        <taxon>Opisthorchiida</taxon>
        <taxon>Opisthorchiata</taxon>
        <taxon>Opisthorchiidae</taxon>
        <taxon>Clonorchis</taxon>
    </lineage>
</organism>
<evidence type="ECO:0000313" key="2">
    <source>
        <dbReference type="EMBL" id="GAA52191.1"/>
    </source>
</evidence>
<reference evidence="2" key="1">
    <citation type="journal article" date="2011" name="Genome Biol.">
        <title>The draft genome of the carcinogenic human liver fluke Clonorchis sinensis.</title>
        <authorList>
            <person name="Wang X."/>
            <person name="Chen W."/>
            <person name="Huang Y."/>
            <person name="Sun J."/>
            <person name="Men J."/>
            <person name="Liu H."/>
            <person name="Luo F."/>
            <person name="Guo L."/>
            <person name="Lv X."/>
            <person name="Deng C."/>
            <person name="Zhou C."/>
            <person name="Fan Y."/>
            <person name="Li X."/>
            <person name="Huang L."/>
            <person name="Hu Y."/>
            <person name="Liang C."/>
            <person name="Hu X."/>
            <person name="Xu J."/>
            <person name="Yu X."/>
        </authorList>
    </citation>
    <scope>NUCLEOTIDE SEQUENCE [LARGE SCALE GENOMIC DNA]</scope>
    <source>
        <strain evidence="2">Henan</strain>
    </source>
</reference>
<dbReference type="AlphaFoldDB" id="G7YGV8"/>
<evidence type="ECO:0000313" key="3">
    <source>
        <dbReference type="Proteomes" id="UP000008909"/>
    </source>
</evidence>
<gene>
    <name evidence="2" type="ORF">CLF_107490</name>
</gene>
<evidence type="ECO:0000256" key="1">
    <source>
        <dbReference type="SAM" id="MobiDB-lite"/>
    </source>
</evidence>
<feature type="region of interest" description="Disordered" evidence="1">
    <location>
        <begin position="296"/>
        <end position="335"/>
    </location>
</feature>
<protein>
    <submittedName>
        <fullName evidence="2">Uncharacterized protein</fullName>
    </submittedName>
</protein>
<sequence length="335" mass="37539">MGAKKDLVILFSSNMSFSRHHEKLAQKAFAVLRVIRRTFSRVARMDFQILYEAYVRPLLEYANPVVYSGRTNYVILIELVQRAARKLVAGLKSVDYKTHFAVLDLFPLGYRPLRGDLILTYSLFEQGLANRFFTVDPANTLRDTSNGLPENFVRKLQSAITSFSLTSFVESDRGVGNFLMQFRDAVHSFTGKSPAILVKSCSLRTSLDCAKTADVTFFADYDLRLAAGVIISSSGKNMLTIIDLDDLSCHRRNIYQAELITRGQSVDGTLVVSNTNESSVDGPIVSEQNVISEEHTTLEEPAVSNPESERLRSRPPLNYKHPRAHSRCGGCDERD</sequence>
<name>G7YGV8_CLOSI</name>
<dbReference type="Proteomes" id="UP000008909">
    <property type="component" value="Unassembled WGS sequence"/>
</dbReference>
<reference key="2">
    <citation type="submission" date="2011-10" db="EMBL/GenBank/DDBJ databases">
        <title>The genome and transcriptome sequence of Clonorchis sinensis provide insights into the carcinogenic liver fluke.</title>
        <authorList>
            <person name="Wang X."/>
            <person name="Huang Y."/>
            <person name="Chen W."/>
            <person name="Liu H."/>
            <person name="Guo L."/>
            <person name="Chen Y."/>
            <person name="Luo F."/>
            <person name="Zhou W."/>
            <person name="Sun J."/>
            <person name="Mao Q."/>
            <person name="Liang P."/>
            <person name="Zhou C."/>
            <person name="Tian Y."/>
            <person name="Men J."/>
            <person name="Lv X."/>
            <person name="Huang L."/>
            <person name="Zhou J."/>
            <person name="Hu Y."/>
            <person name="Li R."/>
            <person name="Zhang F."/>
            <person name="Lei H."/>
            <person name="Li X."/>
            <person name="Hu X."/>
            <person name="Liang C."/>
            <person name="Xu J."/>
            <person name="Wu Z."/>
            <person name="Yu X."/>
        </authorList>
    </citation>
    <scope>NUCLEOTIDE SEQUENCE</scope>
    <source>
        <strain>Henan</strain>
    </source>
</reference>